<protein>
    <recommendedName>
        <fullName evidence="1">PH domain-containing protein</fullName>
    </recommendedName>
</protein>
<dbReference type="PROSITE" id="PS50003">
    <property type="entry name" value="PH_DOMAIN"/>
    <property type="match status" value="1"/>
</dbReference>
<evidence type="ECO:0000259" key="1">
    <source>
        <dbReference type="PROSITE" id="PS50003"/>
    </source>
</evidence>
<evidence type="ECO:0000313" key="3">
    <source>
        <dbReference type="Proteomes" id="UP001295684"/>
    </source>
</evidence>
<organism evidence="2 3">
    <name type="scientific">Euplotes crassus</name>
    <dbReference type="NCBI Taxonomy" id="5936"/>
    <lineage>
        <taxon>Eukaryota</taxon>
        <taxon>Sar</taxon>
        <taxon>Alveolata</taxon>
        <taxon>Ciliophora</taxon>
        <taxon>Intramacronucleata</taxon>
        <taxon>Spirotrichea</taxon>
        <taxon>Hypotrichia</taxon>
        <taxon>Euplotida</taxon>
        <taxon>Euplotidae</taxon>
        <taxon>Moneuplotes</taxon>
    </lineage>
</organism>
<dbReference type="EMBL" id="CAMPGE010002078">
    <property type="protein sequence ID" value="CAI2360884.1"/>
    <property type="molecule type" value="Genomic_DNA"/>
</dbReference>
<keyword evidence="3" id="KW-1185">Reference proteome</keyword>
<dbReference type="SUPFAM" id="SSF50729">
    <property type="entry name" value="PH domain-like"/>
    <property type="match status" value="1"/>
</dbReference>
<sequence>MGAASTRRGSCCNPCICLHRNEDQSDPFATTLQGNRMRITKGSIVRKKPLQEIEQINIESHDTVKYYNQENHELRMQTSPDTKKPFEKENINTCNKTKESEYCTMNRSERALSTYPAQKESLCSKIIITPTKSDACLSESDEDNDFNLKENYTQNLHEDEKECYNLELSSLVDAKSYQNEVLDTYENRSTSQFNLCKETEEIPEIKDPVIIPEEDSQGMESSKILENSVMLKGSDTLTNNLDPNMLLSFCKTLDKCGDTYDDYNKLQCLDSSNISNIISPSLNLNTSEIQKQLLFSTQQNSVNPNESRLLEKFSEFNHPQLDSHESYMYLQNQNSFLDEEKSEKQPKSAIVNFEETVNIKLGTVQLQKEKGPFKVDLSVLQTEHWYTSFGKTLKQLCNPHERILIEGELHKYKPGIDKMYIPRWCQLTKTSFRVYKNQVSAKGFNSKPLIALPLEIFKGVKKARFSVPEKGKHLKFIKSLKKNQFEILYRDDILDLIMKNFLHSKINERRDEDNIIELQDDDEFEEKISILKDKITSNEAFKVSATMETLNIPSTWSNREGEWFCAEKRLMFSTQKSTERNNWLKILRKYL</sequence>
<dbReference type="AlphaFoldDB" id="A0AAD1X4X5"/>
<dbReference type="InterPro" id="IPR001849">
    <property type="entry name" value="PH_domain"/>
</dbReference>
<name>A0AAD1X4X5_EUPCR</name>
<accession>A0AAD1X4X5</accession>
<reference evidence="2" key="1">
    <citation type="submission" date="2023-07" db="EMBL/GenBank/DDBJ databases">
        <authorList>
            <consortium name="AG Swart"/>
            <person name="Singh M."/>
            <person name="Singh A."/>
            <person name="Seah K."/>
            <person name="Emmerich C."/>
        </authorList>
    </citation>
    <scope>NUCLEOTIDE SEQUENCE</scope>
    <source>
        <strain evidence="2">DP1</strain>
    </source>
</reference>
<dbReference type="Proteomes" id="UP001295684">
    <property type="component" value="Unassembled WGS sequence"/>
</dbReference>
<gene>
    <name evidence="2" type="ORF">ECRASSUSDP1_LOCUS2191</name>
</gene>
<feature type="domain" description="PH" evidence="1">
    <location>
        <begin position="402"/>
        <end position="591"/>
    </location>
</feature>
<comment type="caution">
    <text evidence="2">The sequence shown here is derived from an EMBL/GenBank/DDBJ whole genome shotgun (WGS) entry which is preliminary data.</text>
</comment>
<proteinExistence type="predicted"/>
<evidence type="ECO:0000313" key="2">
    <source>
        <dbReference type="EMBL" id="CAI2360884.1"/>
    </source>
</evidence>